<feature type="domain" description="Acyltransferase 3" evidence="2">
    <location>
        <begin position="16"/>
        <end position="329"/>
    </location>
</feature>
<feature type="transmembrane region" description="Helical" evidence="1">
    <location>
        <begin position="260"/>
        <end position="277"/>
    </location>
</feature>
<dbReference type="GO" id="GO:0016020">
    <property type="term" value="C:membrane"/>
    <property type="evidence" value="ECO:0007669"/>
    <property type="project" value="TreeGrafter"/>
</dbReference>
<feature type="transmembrane region" description="Helical" evidence="1">
    <location>
        <begin position="313"/>
        <end position="337"/>
    </location>
</feature>
<accession>A0A5M6J1V0</accession>
<dbReference type="AlphaFoldDB" id="A0A5M6J1V0"/>
<keyword evidence="3" id="KW-0012">Acyltransferase</keyword>
<sequence length="361" mass="39782">MNRSAVSGRSQNKFGFLRVLFAILVILSHSPELLDGNRSREILTRLFGTISIGELAVDGFFLISGYLITASWETSRTTGQYLLKRVLRIYPGFIVAFLISLLVVGPLAGGDLASLLGRPGLRQFARMLLLGEPQLQGAFVDLPYPALNGSMWTVIYEFRFYLATMALGILGIIRHRHVYLGMTLLLMVIWVAVPHLRIGLPGAVEMVAGEVHHSIRLFALFCCGGLFYLFRDKILYDGRLAGLAAVTTCCLLFSSRLAEPGLAVFGGYVLFWVSFHARPNLLSGIDNRIDLSYGLYLYAWPVQNLLIAQTHDISPWVLFAISSALAALLGTASWVLVENPFLRLKGRGRVYQATSVPAAAD</sequence>
<feature type="transmembrane region" description="Helical" evidence="1">
    <location>
        <begin position="151"/>
        <end position="170"/>
    </location>
</feature>
<dbReference type="PANTHER" id="PTHR23028:SF53">
    <property type="entry name" value="ACYL_TRANSF_3 DOMAIN-CONTAINING PROTEIN"/>
    <property type="match status" value="1"/>
</dbReference>
<dbReference type="EMBL" id="VWPK01000003">
    <property type="protein sequence ID" value="KAA5614047.1"/>
    <property type="molecule type" value="Genomic_DNA"/>
</dbReference>
<evidence type="ECO:0000313" key="3">
    <source>
        <dbReference type="EMBL" id="KAA5614047.1"/>
    </source>
</evidence>
<dbReference type="Pfam" id="PF01757">
    <property type="entry name" value="Acyl_transf_3"/>
    <property type="match status" value="1"/>
</dbReference>
<dbReference type="InterPro" id="IPR002656">
    <property type="entry name" value="Acyl_transf_3_dom"/>
</dbReference>
<feature type="transmembrane region" description="Helical" evidence="1">
    <location>
        <begin position="12"/>
        <end position="30"/>
    </location>
</feature>
<evidence type="ECO:0000313" key="4">
    <source>
        <dbReference type="Proteomes" id="UP000325255"/>
    </source>
</evidence>
<keyword evidence="1" id="KW-0812">Transmembrane</keyword>
<dbReference type="GO" id="GO:0016747">
    <property type="term" value="F:acyltransferase activity, transferring groups other than amino-acyl groups"/>
    <property type="evidence" value="ECO:0007669"/>
    <property type="project" value="InterPro"/>
</dbReference>
<feature type="transmembrane region" description="Helical" evidence="1">
    <location>
        <begin position="42"/>
        <end position="68"/>
    </location>
</feature>
<dbReference type="RefSeq" id="WP_150038936.1">
    <property type="nucleotide sequence ID" value="NZ_OW485601.1"/>
</dbReference>
<feature type="transmembrane region" description="Helical" evidence="1">
    <location>
        <begin position="89"/>
        <end position="109"/>
    </location>
</feature>
<feature type="transmembrane region" description="Helical" evidence="1">
    <location>
        <begin position="213"/>
        <end position="230"/>
    </location>
</feature>
<reference evidence="3 4" key="1">
    <citation type="submission" date="2019-09" db="EMBL/GenBank/DDBJ databases">
        <title>Genome sequence of Rhodovastum atsumiense, a diverse member of the Acetobacteraceae family of non-sulfur purple photosynthetic bacteria.</title>
        <authorList>
            <person name="Meyer T."/>
            <person name="Kyndt J."/>
        </authorList>
    </citation>
    <scope>NUCLEOTIDE SEQUENCE [LARGE SCALE GENOMIC DNA]</scope>
    <source>
        <strain evidence="3 4">DSM 21279</strain>
    </source>
</reference>
<keyword evidence="1" id="KW-1133">Transmembrane helix</keyword>
<keyword evidence="1" id="KW-0472">Membrane</keyword>
<feature type="transmembrane region" description="Helical" evidence="1">
    <location>
        <begin position="177"/>
        <end position="193"/>
    </location>
</feature>
<protein>
    <submittedName>
        <fullName evidence="3">Acyltransferase</fullName>
    </submittedName>
</protein>
<evidence type="ECO:0000259" key="2">
    <source>
        <dbReference type="Pfam" id="PF01757"/>
    </source>
</evidence>
<dbReference type="GO" id="GO:0000271">
    <property type="term" value="P:polysaccharide biosynthetic process"/>
    <property type="evidence" value="ECO:0007669"/>
    <property type="project" value="TreeGrafter"/>
</dbReference>
<dbReference type="InterPro" id="IPR050879">
    <property type="entry name" value="Acyltransferase_3"/>
</dbReference>
<name>A0A5M6J1V0_9PROT</name>
<keyword evidence="4" id="KW-1185">Reference proteome</keyword>
<proteinExistence type="predicted"/>
<comment type="caution">
    <text evidence="3">The sequence shown here is derived from an EMBL/GenBank/DDBJ whole genome shotgun (WGS) entry which is preliminary data.</text>
</comment>
<dbReference type="Proteomes" id="UP000325255">
    <property type="component" value="Unassembled WGS sequence"/>
</dbReference>
<evidence type="ECO:0000256" key="1">
    <source>
        <dbReference type="SAM" id="Phobius"/>
    </source>
</evidence>
<dbReference type="OrthoDB" id="9796461at2"/>
<keyword evidence="3" id="KW-0808">Transferase</keyword>
<organism evidence="3 4">
    <name type="scientific">Rhodovastum atsumiense</name>
    <dbReference type="NCBI Taxonomy" id="504468"/>
    <lineage>
        <taxon>Bacteria</taxon>
        <taxon>Pseudomonadati</taxon>
        <taxon>Pseudomonadota</taxon>
        <taxon>Alphaproteobacteria</taxon>
        <taxon>Acetobacterales</taxon>
        <taxon>Acetobacteraceae</taxon>
        <taxon>Rhodovastum</taxon>
    </lineage>
</organism>
<dbReference type="PANTHER" id="PTHR23028">
    <property type="entry name" value="ACETYLTRANSFERASE"/>
    <property type="match status" value="1"/>
</dbReference>
<gene>
    <name evidence="3" type="ORF">F1189_02245</name>
</gene>